<evidence type="ECO:0000256" key="1">
    <source>
        <dbReference type="ARBA" id="ARBA00013064"/>
    </source>
</evidence>
<dbReference type="InterPro" id="IPR023485">
    <property type="entry name" value="Ptyr_pPase"/>
</dbReference>
<sequence>MPPFSVLHVCLGNICRSPMAERLLALRVSERAGEDAADLILSQSCGIGTWHTGQRMNGPAARELRGRGGSDSGFRARHMSREHVETADVILTATGEQVEYVAAEFPDALARTFLVRHFGRLAEAMTDDELPDSDGSPEAVYARGLAMVALADARRDTVEALELDDPWGESPEVFRRIGDEIDEALRPFVVRLLS</sequence>
<accession>A0A562V3J9</accession>
<evidence type="ECO:0000259" key="2">
    <source>
        <dbReference type="SMART" id="SM00226"/>
    </source>
</evidence>
<dbReference type="RefSeq" id="WP_147139601.1">
    <property type="nucleotide sequence ID" value="NZ_BAABIJ010000002.1"/>
</dbReference>
<dbReference type="InterPro" id="IPR036196">
    <property type="entry name" value="Ptyr_pPase_sf"/>
</dbReference>
<keyword evidence="4" id="KW-1185">Reference proteome</keyword>
<dbReference type="Proteomes" id="UP000321617">
    <property type="component" value="Unassembled WGS sequence"/>
</dbReference>
<protein>
    <recommendedName>
        <fullName evidence="1">protein-tyrosine-phosphatase</fullName>
        <ecNumber evidence="1">3.1.3.48</ecNumber>
    </recommendedName>
</protein>
<name>A0A562V3J9_9ACTN</name>
<feature type="domain" description="Phosphotyrosine protein phosphatase I" evidence="2">
    <location>
        <begin position="4"/>
        <end position="191"/>
    </location>
</feature>
<organism evidence="3 4">
    <name type="scientific">Stackebrandtia albiflava</name>
    <dbReference type="NCBI Taxonomy" id="406432"/>
    <lineage>
        <taxon>Bacteria</taxon>
        <taxon>Bacillati</taxon>
        <taxon>Actinomycetota</taxon>
        <taxon>Actinomycetes</taxon>
        <taxon>Glycomycetales</taxon>
        <taxon>Glycomycetaceae</taxon>
        <taxon>Stackebrandtia</taxon>
    </lineage>
</organism>
<evidence type="ECO:0000313" key="3">
    <source>
        <dbReference type="EMBL" id="TWJ12461.1"/>
    </source>
</evidence>
<proteinExistence type="predicted"/>
<dbReference type="PANTHER" id="PTHR11717:SF7">
    <property type="entry name" value="LOW MOLECULAR WEIGHT PHOSPHOTYROSINE PROTEIN PHOSPHATASE"/>
    <property type="match status" value="1"/>
</dbReference>
<dbReference type="SUPFAM" id="SSF52788">
    <property type="entry name" value="Phosphotyrosine protein phosphatases I"/>
    <property type="match status" value="1"/>
</dbReference>
<dbReference type="OrthoDB" id="9784339at2"/>
<dbReference type="SMART" id="SM00226">
    <property type="entry name" value="LMWPc"/>
    <property type="match status" value="1"/>
</dbReference>
<dbReference type="Gene3D" id="3.40.50.2300">
    <property type="match status" value="1"/>
</dbReference>
<dbReference type="Pfam" id="PF01451">
    <property type="entry name" value="LMWPc"/>
    <property type="match status" value="1"/>
</dbReference>
<dbReference type="GO" id="GO:0004725">
    <property type="term" value="F:protein tyrosine phosphatase activity"/>
    <property type="evidence" value="ECO:0007669"/>
    <property type="project" value="UniProtKB-EC"/>
</dbReference>
<reference evidence="3 4" key="1">
    <citation type="journal article" date="2013" name="Stand. Genomic Sci.">
        <title>Genomic Encyclopedia of Type Strains, Phase I: The one thousand microbial genomes (KMG-I) project.</title>
        <authorList>
            <person name="Kyrpides N.C."/>
            <person name="Woyke T."/>
            <person name="Eisen J.A."/>
            <person name="Garrity G."/>
            <person name="Lilburn T.G."/>
            <person name="Beck B.J."/>
            <person name="Whitman W.B."/>
            <person name="Hugenholtz P."/>
            <person name="Klenk H.P."/>
        </authorList>
    </citation>
    <scope>NUCLEOTIDE SEQUENCE [LARGE SCALE GENOMIC DNA]</scope>
    <source>
        <strain evidence="3 4">DSM 45044</strain>
    </source>
</reference>
<dbReference type="EC" id="3.1.3.48" evidence="1"/>
<dbReference type="InterPro" id="IPR050438">
    <property type="entry name" value="LMW_PTPase"/>
</dbReference>
<evidence type="ECO:0000313" key="4">
    <source>
        <dbReference type="Proteomes" id="UP000321617"/>
    </source>
</evidence>
<dbReference type="PANTHER" id="PTHR11717">
    <property type="entry name" value="LOW MOLECULAR WEIGHT PROTEIN TYROSINE PHOSPHATASE"/>
    <property type="match status" value="1"/>
</dbReference>
<dbReference type="EMBL" id="VLLL01000006">
    <property type="protein sequence ID" value="TWJ12461.1"/>
    <property type="molecule type" value="Genomic_DNA"/>
</dbReference>
<comment type="caution">
    <text evidence="3">The sequence shown here is derived from an EMBL/GenBank/DDBJ whole genome shotgun (WGS) entry which is preliminary data.</text>
</comment>
<dbReference type="AlphaFoldDB" id="A0A562V3J9"/>
<gene>
    <name evidence="3" type="ORF">LX16_3219</name>
</gene>